<accession>A0A3G5A651</accession>
<protein>
    <submittedName>
        <fullName evidence="1">Uncharacterized protein</fullName>
    </submittedName>
</protein>
<proteinExistence type="predicted"/>
<evidence type="ECO:0000313" key="1">
    <source>
        <dbReference type="EMBL" id="AYV81721.1"/>
    </source>
</evidence>
<name>A0A3G5A651_9VIRU</name>
<organism evidence="1">
    <name type="scientific">Harvfovirus sp</name>
    <dbReference type="NCBI Taxonomy" id="2487768"/>
    <lineage>
        <taxon>Viruses</taxon>
        <taxon>Varidnaviria</taxon>
        <taxon>Bamfordvirae</taxon>
        <taxon>Nucleocytoviricota</taxon>
        <taxon>Megaviricetes</taxon>
        <taxon>Imitervirales</taxon>
        <taxon>Mimiviridae</taxon>
        <taxon>Klosneuvirinae</taxon>
    </lineage>
</organism>
<dbReference type="EMBL" id="MK072297">
    <property type="protein sequence ID" value="AYV81721.1"/>
    <property type="molecule type" value="Genomic_DNA"/>
</dbReference>
<gene>
    <name evidence="1" type="ORF">Harvfovirus55_10</name>
</gene>
<sequence>MGEIELYGCLWKGADGAFIPVYSVKCHCGLVHYNFFWNGENLSLDNAIIIDPKDTIEYLTFRKKKDSLNAEKMIISKRGIIYNCCENTYGVVEINHFMSILQFKDRSPEIDYKSKTIDFFRWMHDDHLKMGEWFWQMGQSYWEWVTGECMNEVLLLNQLTDDVIDKNIDKAIESEMLKLLICEIEKFDAVLNCSLGLLVISPLVRLISSYSLGAMRSLKYIIEKMRVDLRCHLKNFQRWKD</sequence>
<reference evidence="1" key="1">
    <citation type="submission" date="2018-10" db="EMBL/GenBank/DDBJ databases">
        <title>Hidden diversity of soil giant viruses.</title>
        <authorList>
            <person name="Schulz F."/>
            <person name="Alteio L."/>
            <person name="Goudeau D."/>
            <person name="Ryan E.M."/>
            <person name="Malmstrom R.R."/>
            <person name="Blanchard J."/>
            <person name="Woyke T."/>
        </authorList>
    </citation>
    <scope>NUCLEOTIDE SEQUENCE</scope>
    <source>
        <strain evidence="1">HAV1</strain>
    </source>
</reference>